<dbReference type="AlphaFoldDB" id="A0A926RVZ2"/>
<gene>
    <name evidence="2" type="ORF">IC621_02095</name>
</gene>
<proteinExistence type="predicted"/>
<protein>
    <submittedName>
        <fullName evidence="2">Uncharacterized protein</fullName>
    </submittedName>
</protein>
<keyword evidence="1" id="KW-1133">Transmembrane helix</keyword>
<reference evidence="2" key="1">
    <citation type="submission" date="2020-09" db="EMBL/GenBank/DDBJ databases">
        <title>A novel bacterium of genus Bacillus, isolated from South China Sea.</title>
        <authorList>
            <person name="Huang H."/>
            <person name="Mo K."/>
            <person name="Hu Y."/>
        </authorList>
    </citation>
    <scope>NUCLEOTIDE SEQUENCE</scope>
    <source>
        <strain evidence="2">IB182487</strain>
    </source>
</reference>
<evidence type="ECO:0000256" key="1">
    <source>
        <dbReference type="SAM" id="Phobius"/>
    </source>
</evidence>
<feature type="transmembrane region" description="Helical" evidence="1">
    <location>
        <begin position="179"/>
        <end position="199"/>
    </location>
</feature>
<sequence>MKMDELLLEKWLIDLEKELNYKKIKHINEIITDYREHILIKHLETKEPIERILTSIGSVDEIVNLYKKKQIVPEKIRSWFVFVNGCFFAAGAFLTFCRHSGYFVSIWEALAAVNWFILFGYAGFWLFVGYQLGKEFGVKGTLELPKTILFTTIPNVVLMACVLSNIIPKPWFESMLSPGFMIACVIITLLFYPLAMLGVKLGMRFSL</sequence>
<dbReference type="EMBL" id="JACXAI010000002">
    <property type="protein sequence ID" value="MBD1379010.1"/>
    <property type="molecule type" value="Genomic_DNA"/>
</dbReference>
<keyword evidence="1" id="KW-0472">Membrane</keyword>
<feature type="transmembrane region" description="Helical" evidence="1">
    <location>
        <begin position="76"/>
        <end position="96"/>
    </location>
</feature>
<accession>A0A926RVZ2</accession>
<name>A0A926RVZ2_9BACI</name>
<dbReference type="RefSeq" id="WP_191155248.1">
    <property type="nucleotide sequence ID" value="NZ_JACXAI010000002.1"/>
</dbReference>
<evidence type="ECO:0000313" key="3">
    <source>
        <dbReference type="Proteomes" id="UP000626844"/>
    </source>
</evidence>
<evidence type="ECO:0000313" key="2">
    <source>
        <dbReference type="EMBL" id="MBD1379010.1"/>
    </source>
</evidence>
<keyword evidence="1" id="KW-0812">Transmembrane</keyword>
<keyword evidence="3" id="KW-1185">Reference proteome</keyword>
<dbReference type="Proteomes" id="UP000626844">
    <property type="component" value="Unassembled WGS sequence"/>
</dbReference>
<feature type="transmembrane region" description="Helical" evidence="1">
    <location>
        <begin position="102"/>
        <end position="128"/>
    </location>
</feature>
<organism evidence="2 3">
    <name type="scientific">Metabacillus arenae</name>
    <dbReference type="NCBI Taxonomy" id="2771434"/>
    <lineage>
        <taxon>Bacteria</taxon>
        <taxon>Bacillati</taxon>
        <taxon>Bacillota</taxon>
        <taxon>Bacilli</taxon>
        <taxon>Bacillales</taxon>
        <taxon>Bacillaceae</taxon>
        <taxon>Metabacillus</taxon>
    </lineage>
</organism>
<comment type="caution">
    <text evidence="2">The sequence shown here is derived from an EMBL/GenBank/DDBJ whole genome shotgun (WGS) entry which is preliminary data.</text>
</comment>
<feature type="transmembrane region" description="Helical" evidence="1">
    <location>
        <begin position="148"/>
        <end position="167"/>
    </location>
</feature>